<evidence type="ECO:0000313" key="2">
    <source>
        <dbReference type="Proteomes" id="UP001500748"/>
    </source>
</evidence>
<protein>
    <submittedName>
        <fullName evidence="1">Uncharacterized protein</fullName>
    </submittedName>
</protein>
<dbReference type="EMBL" id="BAABDU010000004">
    <property type="protein sequence ID" value="GAA3773451.1"/>
    <property type="molecule type" value="Genomic_DNA"/>
</dbReference>
<sequence>MSKSFIVFELKNSNNNDYLQTIMAPKKKIKYMQEKIIRKQSTLLDKKYNSKHTQYVFILFFNYF</sequence>
<dbReference type="Proteomes" id="UP001500748">
    <property type="component" value="Unassembled WGS sequence"/>
</dbReference>
<reference evidence="2" key="1">
    <citation type="journal article" date="2019" name="Int. J. Syst. Evol. Microbiol.">
        <title>The Global Catalogue of Microorganisms (GCM) 10K type strain sequencing project: providing services to taxonomists for standard genome sequencing and annotation.</title>
        <authorList>
            <consortium name="The Broad Institute Genomics Platform"/>
            <consortium name="The Broad Institute Genome Sequencing Center for Infectious Disease"/>
            <person name="Wu L."/>
            <person name="Ma J."/>
        </authorList>
    </citation>
    <scope>NUCLEOTIDE SEQUENCE [LARGE SCALE GENOMIC DNA]</scope>
    <source>
        <strain evidence="2">JCM 17337</strain>
    </source>
</reference>
<keyword evidence="2" id="KW-1185">Reference proteome</keyword>
<gene>
    <name evidence="1" type="ORF">GCM10022423_29980</name>
</gene>
<organism evidence="1 2">
    <name type="scientific">Flavobacterium ginsengiterrae</name>
    <dbReference type="NCBI Taxonomy" id="871695"/>
    <lineage>
        <taxon>Bacteria</taxon>
        <taxon>Pseudomonadati</taxon>
        <taxon>Bacteroidota</taxon>
        <taxon>Flavobacteriia</taxon>
        <taxon>Flavobacteriales</taxon>
        <taxon>Flavobacteriaceae</taxon>
        <taxon>Flavobacterium</taxon>
    </lineage>
</organism>
<name>A0ABP7GSP8_9FLAO</name>
<comment type="caution">
    <text evidence="1">The sequence shown here is derived from an EMBL/GenBank/DDBJ whole genome shotgun (WGS) entry which is preliminary data.</text>
</comment>
<evidence type="ECO:0000313" key="1">
    <source>
        <dbReference type="EMBL" id="GAA3773451.1"/>
    </source>
</evidence>
<proteinExistence type="predicted"/>
<accession>A0ABP7GSP8</accession>